<gene>
    <name evidence="7" type="ORF">T551_03179</name>
</gene>
<feature type="transmembrane region" description="Helical" evidence="6">
    <location>
        <begin position="33"/>
        <end position="54"/>
    </location>
</feature>
<keyword evidence="2 6" id="KW-0812">Transmembrane</keyword>
<feature type="transmembrane region" description="Helical" evidence="6">
    <location>
        <begin position="137"/>
        <end position="157"/>
    </location>
</feature>
<protein>
    <recommendedName>
        <fullName evidence="9">DUF1772 domain-containing protein</fullName>
    </recommendedName>
</protein>
<dbReference type="RefSeq" id="XP_018228341.1">
    <property type="nucleotide sequence ID" value="XM_018375442.1"/>
</dbReference>
<feature type="transmembrane region" description="Helical" evidence="6">
    <location>
        <begin position="61"/>
        <end position="80"/>
    </location>
</feature>
<evidence type="ECO:0000256" key="5">
    <source>
        <dbReference type="ARBA" id="ARBA00038013"/>
    </source>
</evidence>
<dbReference type="AlphaFoldDB" id="A0A0W4ZFL5"/>
<dbReference type="PANTHER" id="PTHR37278:SF1">
    <property type="entry name" value="AUTOPHAGY-RELATED PROTEIN 33-RELATED"/>
    <property type="match status" value="1"/>
</dbReference>
<dbReference type="InterPro" id="IPR051668">
    <property type="entry name" value="ATG33"/>
</dbReference>
<evidence type="ECO:0000256" key="3">
    <source>
        <dbReference type="ARBA" id="ARBA00022989"/>
    </source>
</evidence>
<dbReference type="GO" id="GO:0000422">
    <property type="term" value="P:autophagy of mitochondrion"/>
    <property type="evidence" value="ECO:0007669"/>
    <property type="project" value="TreeGrafter"/>
</dbReference>
<proteinExistence type="inferred from homology"/>
<organism evidence="7 8">
    <name type="scientific">Pneumocystis jirovecii (strain RU7)</name>
    <name type="common">Human pneumocystis pneumonia agent</name>
    <dbReference type="NCBI Taxonomy" id="1408657"/>
    <lineage>
        <taxon>Eukaryota</taxon>
        <taxon>Fungi</taxon>
        <taxon>Dikarya</taxon>
        <taxon>Ascomycota</taxon>
        <taxon>Taphrinomycotina</taxon>
        <taxon>Pneumocystomycetes</taxon>
        <taxon>Pneumocystaceae</taxon>
        <taxon>Pneumocystis</taxon>
    </lineage>
</organism>
<feature type="transmembrane region" description="Helical" evidence="6">
    <location>
        <begin position="7"/>
        <end position="27"/>
    </location>
</feature>
<keyword evidence="4 6" id="KW-0472">Membrane</keyword>
<dbReference type="PANTHER" id="PTHR37278">
    <property type="entry name" value="AUTOPHAGY-RELATED PROTEIN 33-RELATED"/>
    <property type="match status" value="1"/>
</dbReference>
<evidence type="ECO:0000256" key="1">
    <source>
        <dbReference type="ARBA" id="ARBA00004141"/>
    </source>
</evidence>
<reference evidence="8" key="1">
    <citation type="journal article" date="2016" name="Nat. Commun.">
        <title>Genome analysis of three Pneumocystis species reveals adaptation mechanisms to life exclusively in mammalian hosts.</title>
        <authorList>
            <person name="Ma L."/>
            <person name="Chen Z."/>
            <person name="Huang D.W."/>
            <person name="Kutty G."/>
            <person name="Ishihara M."/>
            <person name="Wang H."/>
            <person name="Abouelleil A."/>
            <person name="Bishop L."/>
            <person name="Davey E."/>
            <person name="Deng R."/>
            <person name="Deng X."/>
            <person name="Fan L."/>
            <person name="Fantoni G."/>
            <person name="Fitzgerald M."/>
            <person name="Gogineni E."/>
            <person name="Goldberg J.M."/>
            <person name="Handley G."/>
            <person name="Hu X."/>
            <person name="Huber C."/>
            <person name="Jiao X."/>
            <person name="Jones K."/>
            <person name="Levin J.Z."/>
            <person name="Liu Y."/>
            <person name="Macdonald P."/>
            <person name="Melnikov A."/>
            <person name="Raley C."/>
            <person name="Sassi M."/>
            <person name="Sherman B.T."/>
            <person name="Song X."/>
            <person name="Sykes S."/>
            <person name="Tran B."/>
            <person name="Walsh L."/>
            <person name="Xia Y."/>
            <person name="Yang J."/>
            <person name="Young S."/>
            <person name="Zeng Q."/>
            <person name="Zheng X."/>
            <person name="Stephens R."/>
            <person name="Nusbaum C."/>
            <person name="Birren B.W."/>
            <person name="Azadi P."/>
            <person name="Lempicki R.A."/>
            <person name="Cuomo C.A."/>
            <person name="Kovacs J.A."/>
        </authorList>
    </citation>
    <scope>NUCLEOTIDE SEQUENCE [LARGE SCALE GENOMIC DNA]</scope>
    <source>
        <strain evidence="8">RU7</strain>
    </source>
</reference>
<evidence type="ECO:0000256" key="2">
    <source>
        <dbReference type="ARBA" id="ARBA00022692"/>
    </source>
</evidence>
<dbReference type="GO" id="GO:0005741">
    <property type="term" value="C:mitochondrial outer membrane"/>
    <property type="evidence" value="ECO:0007669"/>
    <property type="project" value="TreeGrafter"/>
</dbReference>
<evidence type="ECO:0000313" key="8">
    <source>
        <dbReference type="Proteomes" id="UP000053447"/>
    </source>
</evidence>
<dbReference type="OrthoDB" id="5336366at2759"/>
<dbReference type="EMBL" id="LFWA01000015">
    <property type="protein sequence ID" value="KTW27185.1"/>
    <property type="molecule type" value="Genomic_DNA"/>
</dbReference>
<dbReference type="GO" id="GO:0016236">
    <property type="term" value="P:macroautophagy"/>
    <property type="evidence" value="ECO:0007669"/>
    <property type="project" value="TreeGrafter"/>
</dbReference>
<evidence type="ECO:0000313" key="7">
    <source>
        <dbReference type="EMBL" id="KTW27185.1"/>
    </source>
</evidence>
<comment type="caution">
    <text evidence="7">The sequence shown here is derived from an EMBL/GenBank/DDBJ whole genome shotgun (WGS) entry which is preliminary data.</text>
</comment>
<dbReference type="GeneID" id="28941697"/>
<dbReference type="VEuPathDB" id="FungiDB:T551_03179"/>
<keyword evidence="3 6" id="KW-1133">Transmembrane helix</keyword>
<keyword evidence="8" id="KW-1185">Reference proteome</keyword>
<feature type="transmembrane region" description="Helical" evidence="6">
    <location>
        <begin position="86"/>
        <end position="107"/>
    </location>
</feature>
<name>A0A0W4ZFL5_PNEJ7</name>
<evidence type="ECO:0000256" key="4">
    <source>
        <dbReference type="ARBA" id="ARBA00023136"/>
    </source>
</evidence>
<comment type="subcellular location">
    <subcellularLocation>
        <location evidence="1">Membrane</location>
        <topology evidence="1">Multi-pass membrane protein</topology>
    </subcellularLocation>
</comment>
<evidence type="ECO:0000256" key="6">
    <source>
        <dbReference type="SAM" id="Phobius"/>
    </source>
</evidence>
<evidence type="ECO:0008006" key="9">
    <source>
        <dbReference type="Google" id="ProtNLM"/>
    </source>
</evidence>
<comment type="similarity">
    <text evidence="5">Belongs to the ATG33 family.</text>
</comment>
<dbReference type="Proteomes" id="UP000053447">
    <property type="component" value="Unassembled WGS sequence"/>
</dbReference>
<accession>A0A0W4ZFL5</accession>
<sequence>MDNKRVIVAVSCKIIGTVTIGCIAGSYLSLSAFMIPAITSACSLSSIFSMINVIVRRWIRYIWPLESLASVLFLGAYILSEPQVSHPYLLYSSFGIVSLIPATFFYIQPRITKIIQQIQEKESLTLSERTLKNWNRFYIANTVWACIIFAMTVVGSYGDTLSA</sequence>